<sequence>MTHRSFVMLLNIALILYVAVCLYLCLRNKKALYRFQGGGRQFTQSSKSGANTGESGFFLISGYSDTGVGGDSGDAGGGCGGGGD</sequence>
<evidence type="ECO:0000313" key="5">
    <source>
        <dbReference type="EMBL" id="HAC9693382.1"/>
    </source>
</evidence>
<keyword evidence="1" id="KW-0472">Membrane</keyword>
<reference evidence="7" key="3">
    <citation type="submission" date="2018-08" db="EMBL/GenBank/DDBJ databases">
        <authorList>
            <person name="Ashton P.M."/>
            <person name="Dallman T."/>
            <person name="Nair S."/>
            <person name="De Pinna E."/>
            <person name="Peters T."/>
            <person name="Grant K."/>
        </authorList>
    </citation>
    <scope>NUCLEOTIDE SEQUENCE [LARGE SCALE GENOMIC DNA]</scope>
    <source>
        <strain evidence="7">29290</strain>
    </source>
</reference>
<accession>A0A6C8YSU2</accession>
<evidence type="ECO:0000256" key="1">
    <source>
        <dbReference type="SAM" id="Phobius"/>
    </source>
</evidence>
<evidence type="ECO:0000313" key="7">
    <source>
        <dbReference type="EMBL" id="MIT50954.1"/>
    </source>
</evidence>
<dbReference type="EMBL" id="DAANFV010000017">
    <property type="protein sequence ID" value="HAC9687777.1"/>
    <property type="molecule type" value="Genomic_DNA"/>
</dbReference>
<keyword evidence="2" id="KW-0614">Plasmid</keyword>
<dbReference type="AlphaFoldDB" id="A0A0G3B1J5"/>
<reference evidence="2" key="1">
    <citation type="submission" date="2015-03" db="EMBL/GenBank/DDBJ databases">
        <title>Complete genome sequences of four Salmonella Typhimurium IncHI1 plasmids and their characteristics.</title>
        <authorList>
            <person name="Kubasova T."/>
            <person name="Matiasovicova J."/>
            <person name="Cejkova D."/>
            <person name="Sekelova Z."/>
            <person name="Polansky O."/>
            <person name="Medvecky M."/>
            <person name="Rychlik I."/>
            <person name="Juricova H."/>
        </authorList>
    </citation>
    <scope>NUCLEOTIDE SEQUENCE</scope>
    <source>
        <strain evidence="3">109/9</strain>
        <strain evidence="2">F8475</strain>
        <plasmid evidence="3">p109/9</plasmid>
        <plasmid evidence="2">pF8475</plasmid>
    </source>
</reference>
<keyword evidence="1" id="KW-1133">Transmembrane helix</keyword>
<organism evidence="2">
    <name type="scientific">Salmonella typhimurium</name>
    <dbReference type="NCBI Taxonomy" id="90371"/>
    <lineage>
        <taxon>Bacteria</taxon>
        <taxon>Pseudomonadati</taxon>
        <taxon>Pseudomonadota</taxon>
        <taxon>Gammaproteobacteria</taxon>
        <taxon>Enterobacterales</taxon>
        <taxon>Enterobacteriaceae</taxon>
        <taxon>Salmonella</taxon>
    </lineage>
</organism>
<protein>
    <submittedName>
        <fullName evidence="2">Putative membrane protein</fullName>
    </submittedName>
</protein>
<dbReference type="EMBL" id="KP899805">
    <property type="protein sequence ID" value="AKJ20189.1"/>
    <property type="molecule type" value="Genomic_DNA"/>
</dbReference>
<dbReference type="EMBL" id="DAANFW010000030">
    <property type="protein sequence ID" value="HAC9693382.1"/>
    <property type="molecule type" value="Genomic_DNA"/>
</dbReference>
<keyword evidence="1" id="KW-0812">Transmembrane</keyword>
<evidence type="ECO:0000313" key="2">
    <source>
        <dbReference type="EMBL" id="AKJ19993.1"/>
    </source>
</evidence>
<feature type="transmembrane region" description="Helical" evidence="1">
    <location>
        <begin position="6"/>
        <end position="26"/>
    </location>
</feature>
<proteinExistence type="predicted"/>
<reference evidence="4" key="4">
    <citation type="submission" date="2019-01" db="EMBL/GenBank/DDBJ databases">
        <authorList>
            <consortium name="NCBI Pathogen Detection Project"/>
        </authorList>
    </citation>
    <scope>NUCLEOTIDE SEQUENCE</scope>
    <source>
        <strain evidence="6">2011-60-876-1</strain>
        <strain evidence="4">S05012-15</strain>
        <strain evidence="5">S05117-15</strain>
    </source>
</reference>
<name>A0A0G3B1J5_SALTM</name>
<evidence type="ECO:0000313" key="3">
    <source>
        <dbReference type="EMBL" id="AKJ20189.1"/>
    </source>
</evidence>
<dbReference type="EMBL" id="DAATVE010000035">
    <property type="protein sequence ID" value="HAF0254295.1"/>
    <property type="molecule type" value="Genomic_DNA"/>
</dbReference>
<evidence type="ECO:0000313" key="4">
    <source>
        <dbReference type="EMBL" id="HAC9687777.1"/>
    </source>
</evidence>
<accession>A0A0G3B1J5</accession>
<dbReference type="Proteomes" id="UP000885258">
    <property type="component" value="Unassembled WGS sequence"/>
</dbReference>
<geneLocation type="plasmid" evidence="3">
    <name>p109/9</name>
</geneLocation>
<reference evidence="4" key="2">
    <citation type="journal article" date="2018" name="Genome Biol.">
        <title>SKESA: strategic k-mer extension for scrupulous assemblies.</title>
        <authorList>
            <person name="Souvorov A."/>
            <person name="Agarwala R."/>
            <person name="Lipman D.J."/>
        </authorList>
    </citation>
    <scope>NUCLEOTIDE SEQUENCE</scope>
    <source>
        <strain evidence="6">2011-60-876-1</strain>
        <strain evidence="4">S05012-15</strain>
        <strain evidence="5">S05117-15</strain>
    </source>
</reference>
<geneLocation type="plasmid" evidence="2">
    <name>pF8475</name>
</geneLocation>
<evidence type="ECO:0000313" key="6">
    <source>
        <dbReference type="EMBL" id="HAF0254295.1"/>
    </source>
</evidence>
<dbReference type="EMBL" id="KP899804">
    <property type="protein sequence ID" value="AKJ19993.1"/>
    <property type="molecule type" value="Genomic_DNA"/>
</dbReference>
<dbReference type="EMBL" id="RSUA01000042">
    <property type="protein sequence ID" value="MIT50954.1"/>
    <property type="molecule type" value="Genomic_DNA"/>
</dbReference>
<gene>
    <name evidence="7" type="ORF">AU613_19075</name>
    <name evidence="5" type="ORF">G0K70_22520</name>
    <name evidence="4" type="ORF">G0K78_19600</name>
    <name evidence="6" type="ORF">G9C49_004313</name>
</gene>